<evidence type="ECO:0000256" key="3">
    <source>
        <dbReference type="SAM" id="MobiDB-lite"/>
    </source>
</evidence>
<protein>
    <submittedName>
        <fullName evidence="5">Spore germination protein</fullName>
    </submittedName>
</protein>
<dbReference type="STRING" id="36842.SAMN02194393_01610"/>
<evidence type="ECO:0000256" key="4">
    <source>
        <dbReference type="SAM" id="Phobius"/>
    </source>
</evidence>
<dbReference type="Pfam" id="PF03323">
    <property type="entry name" value="GerA"/>
    <property type="match status" value="1"/>
</dbReference>
<gene>
    <name evidence="5" type="ORF">SAMN02194393_01610</name>
</gene>
<dbReference type="RefSeq" id="WP_079490707.1">
    <property type="nucleotide sequence ID" value="NZ_FUZT01000003.1"/>
</dbReference>
<organism evidence="5 6">
    <name type="scientific">Maledivibacter halophilus</name>
    <dbReference type="NCBI Taxonomy" id="36842"/>
    <lineage>
        <taxon>Bacteria</taxon>
        <taxon>Bacillati</taxon>
        <taxon>Bacillota</taxon>
        <taxon>Clostridia</taxon>
        <taxon>Peptostreptococcales</taxon>
        <taxon>Caminicellaceae</taxon>
        <taxon>Maledivibacter</taxon>
    </lineage>
</organism>
<name>A0A1T5K426_9FIRM</name>
<reference evidence="5 6" key="1">
    <citation type="submission" date="2017-02" db="EMBL/GenBank/DDBJ databases">
        <authorList>
            <person name="Peterson S.W."/>
        </authorList>
    </citation>
    <scope>NUCLEOTIDE SEQUENCE [LARGE SCALE GENOMIC DNA]</scope>
    <source>
        <strain evidence="5 6">M1</strain>
    </source>
</reference>
<dbReference type="PIRSF" id="PIRSF005690">
    <property type="entry name" value="GerBA"/>
    <property type="match status" value="1"/>
</dbReference>
<dbReference type="OrthoDB" id="9772630at2"/>
<feature type="region of interest" description="Disordered" evidence="3">
    <location>
        <begin position="500"/>
        <end position="526"/>
    </location>
</feature>
<proteinExistence type="inferred from homology"/>
<dbReference type="EMBL" id="FUZT01000003">
    <property type="protein sequence ID" value="SKC58517.1"/>
    <property type="molecule type" value="Genomic_DNA"/>
</dbReference>
<feature type="transmembrane region" description="Helical" evidence="4">
    <location>
        <begin position="309"/>
        <end position="331"/>
    </location>
</feature>
<keyword evidence="4" id="KW-1133">Transmembrane helix</keyword>
<dbReference type="PANTHER" id="PTHR22550">
    <property type="entry name" value="SPORE GERMINATION PROTEIN"/>
    <property type="match status" value="1"/>
</dbReference>
<accession>A0A1T5K426</accession>
<keyword evidence="2 4" id="KW-0472">Membrane</keyword>
<dbReference type="GO" id="GO:0016020">
    <property type="term" value="C:membrane"/>
    <property type="evidence" value="ECO:0007669"/>
    <property type="project" value="InterPro"/>
</dbReference>
<dbReference type="InterPro" id="IPR050768">
    <property type="entry name" value="UPF0353/GerABKA_families"/>
</dbReference>
<dbReference type="Proteomes" id="UP000190285">
    <property type="component" value="Unassembled WGS sequence"/>
</dbReference>
<evidence type="ECO:0000256" key="2">
    <source>
        <dbReference type="ARBA" id="ARBA00023136"/>
    </source>
</evidence>
<feature type="transmembrane region" description="Helical" evidence="4">
    <location>
        <begin position="376"/>
        <end position="395"/>
    </location>
</feature>
<feature type="transmembrane region" description="Helical" evidence="4">
    <location>
        <begin position="432"/>
        <end position="459"/>
    </location>
</feature>
<keyword evidence="6" id="KW-1185">Reference proteome</keyword>
<evidence type="ECO:0000256" key="1">
    <source>
        <dbReference type="ARBA" id="ARBA00005278"/>
    </source>
</evidence>
<dbReference type="GO" id="GO:0009847">
    <property type="term" value="P:spore germination"/>
    <property type="evidence" value="ECO:0007669"/>
    <property type="project" value="InterPro"/>
</dbReference>
<dbReference type="PANTHER" id="PTHR22550:SF5">
    <property type="entry name" value="LEUCINE ZIPPER PROTEIN 4"/>
    <property type="match status" value="1"/>
</dbReference>
<evidence type="ECO:0000313" key="6">
    <source>
        <dbReference type="Proteomes" id="UP000190285"/>
    </source>
</evidence>
<evidence type="ECO:0000313" key="5">
    <source>
        <dbReference type="EMBL" id="SKC58517.1"/>
    </source>
</evidence>
<feature type="transmembrane region" description="Helical" evidence="4">
    <location>
        <begin position="401"/>
        <end position="420"/>
    </location>
</feature>
<sequence>MNYYEKLFKTNEDEIDKIDIPKNLDESVKKLKGILNNCDDIIYREFNVGQNQKLRFSTVYAEGLADKVLVNEYVLKNLMMLARMTSPDVSSIKEKVYELIKNGVLSVSDLKEIDDFNKVIENILTGETVLLIDKWDKAIVIASKGWPMRGISEPETDTVIRGSREGFTETLRVNTALVRRRIRDPKLRIKQMQIGKRSKTDVAVLFIEGLANEDILKTLVYRLRAIDIDSILESGYIEQLIEDNWRSPFPQIQNTERPEKVAGSLYEGKIAIIVDNTPFSLVVPTTFNTLLQASEDYNQRFLISSAIRILRYLAMAISVLLPAVYIALLSYHPGMIPTELALYIAGNRDGVPFPSVVEAFMMEAALELLREAGIRLPGPIGATIGIVGGLVLGQAAVDAGIVSSLMVIVVAITAIAAYSIPSYSFGISFRLIRFAYMVAAAFLGLYGLMLAALITMIHLSNLKSFGIPYLAPFNYNMSLKEFKDTFIRVPLHKMKERPKFISKQDQDRLSNHYSRDSLKKGEDNSG</sequence>
<comment type="similarity">
    <text evidence="1">Belongs to the GerABKA family.</text>
</comment>
<dbReference type="InterPro" id="IPR004995">
    <property type="entry name" value="Spore_Ger"/>
</dbReference>
<dbReference type="AlphaFoldDB" id="A0A1T5K426"/>
<keyword evidence="4" id="KW-0812">Transmembrane</keyword>